<keyword evidence="3" id="KW-1185">Reference proteome</keyword>
<evidence type="ECO:0000313" key="2">
    <source>
        <dbReference type="EMBL" id="MCL7930879.1"/>
    </source>
</evidence>
<feature type="chain" id="PRO_5046388192" evidence="1">
    <location>
        <begin position="21"/>
        <end position="100"/>
    </location>
</feature>
<keyword evidence="1" id="KW-0732">Signal</keyword>
<dbReference type="EMBL" id="JAMJPJ010000024">
    <property type="protein sequence ID" value="MCL7930879.1"/>
    <property type="molecule type" value="Genomic_DNA"/>
</dbReference>
<organism evidence="2 3">
    <name type="scientific">Halomonas llamarensis</name>
    <dbReference type="NCBI Taxonomy" id="2945104"/>
    <lineage>
        <taxon>Bacteria</taxon>
        <taxon>Pseudomonadati</taxon>
        <taxon>Pseudomonadota</taxon>
        <taxon>Gammaproteobacteria</taxon>
        <taxon>Oceanospirillales</taxon>
        <taxon>Halomonadaceae</taxon>
        <taxon>Halomonas</taxon>
    </lineage>
</organism>
<comment type="caution">
    <text evidence="2">The sequence shown here is derived from an EMBL/GenBank/DDBJ whole genome shotgun (WGS) entry which is preliminary data.</text>
</comment>
<evidence type="ECO:0000313" key="3">
    <source>
        <dbReference type="Proteomes" id="UP001165308"/>
    </source>
</evidence>
<protein>
    <submittedName>
        <fullName evidence="2">Uncharacterized protein</fullName>
    </submittedName>
</protein>
<sequence>MKKAVIATLLSSAIAAPAFAASENNLADADKVFNMDNAQTMELAALSSEEMEETEGSILPYVLFGASMYGHFTVRTLGAYYAQRIGFMGVSYGVFDYWGR</sequence>
<accession>A0ABT0SSR9</accession>
<evidence type="ECO:0000256" key="1">
    <source>
        <dbReference type="SAM" id="SignalP"/>
    </source>
</evidence>
<name>A0ABT0SSR9_9GAMM</name>
<dbReference type="RefSeq" id="WP_250082865.1">
    <property type="nucleotide sequence ID" value="NZ_JAMJPJ010000024.1"/>
</dbReference>
<proteinExistence type="predicted"/>
<dbReference type="Proteomes" id="UP001165308">
    <property type="component" value="Unassembled WGS sequence"/>
</dbReference>
<reference evidence="2" key="1">
    <citation type="submission" date="2022-05" db="EMBL/GenBank/DDBJ databases">
        <title>Halomonas geminus sp. nov. and Halomonas llamarensis sp. nov. isolated from high-altitude salars of the Atacama Desert.</title>
        <authorList>
            <person name="Hintersatz C."/>
            <person name="Rojas L.A."/>
            <person name="Wei T.-S."/>
            <person name="Kutschke S."/>
            <person name="Lehmann F."/>
            <person name="Jain R."/>
            <person name="Pollmann K."/>
        </authorList>
    </citation>
    <scope>NUCLEOTIDE SEQUENCE</scope>
    <source>
        <strain evidence="2">ATCHA</strain>
    </source>
</reference>
<gene>
    <name evidence="2" type="ORF">M8006_12980</name>
</gene>
<feature type="signal peptide" evidence="1">
    <location>
        <begin position="1"/>
        <end position="20"/>
    </location>
</feature>